<feature type="domain" description="Malectin-like" evidence="8">
    <location>
        <begin position="1"/>
        <end position="77"/>
    </location>
</feature>
<dbReference type="Pfam" id="PF07714">
    <property type="entry name" value="PK_Tyr_Ser-Thr"/>
    <property type="match status" value="1"/>
</dbReference>
<sequence length="274" mass="30293">MYFAEIDLKANQSRHFNISVNGEPWHGTVTPEYLRATIAYTNSPIGPFTGGNFTFSFYPVQDSTLLPILNAVEAYYVIYFLQSETEQEDIDPIKKIKARYGISTRNWQGDPCAPQDYVWNGLICSYNGTALPTITSLNLSSNGLTGEIALDIANLKSLMYLASGNPGLCLSDSCNNTKKKKKLVVSVAASVSSLFAIVILLAIIFRVKLLLRVHHRNLTSLIGYCNENDKIGLIYEYMANGNLKDHLSGGNPNILSWKLRLQIALEAAQGYVLA</sequence>
<dbReference type="Gene3D" id="3.80.10.10">
    <property type="entry name" value="Ribonuclease Inhibitor"/>
    <property type="match status" value="1"/>
</dbReference>
<dbReference type="Gene3D" id="1.10.510.10">
    <property type="entry name" value="Transferase(Phosphotransferase) domain 1"/>
    <property type="match status" value="1"/>
</dbReference>
<comment type="caution">
    <text evidence="9">The sequence shown here is derived from an EMBL/GenBank/DDBJ whole genome shotgun (WGS) entry which is preliminary data.</text>
</comment>
<dbReference type="InterPro" id="IPR032675">
    <property type="entry name" value="LRR_dom_sf"/>
</dbReference>
<evidence type="ECO:0000256" key="3">
    <source>
        <dbReference type="ARBA" id="ARBA00022729"/>
    </source>
</evidence>
<organism evidence="9 10">
    <name type="scientific">Hevea brasiliensis</name>
    <name type="common">Para rubber tree</name>
    <name type="synonym">Siphonia brasiliensis</name>
    <dbReference type="NCBI Taxonomy" id="3981"/>
    <lineage>
        <taxon>Eukaryota</taxon>
        <taxon>Viridiplantae</taxon>
        <taxon>Streptophyta</taxon>
        <taxon>Embryophyta</taxon>
        <taxon>Tracheophyta</taxon>
        <taxon>Spermatophyta</taxon>
        <taxon>Magnoliopsida</taxon>
        <taxon>eudicotyledons</taxon>
        <taxon>Gunneridae</taxon>
        <taxon>Pentapetalae</taxon>
        <taxon>rosids</taxon>
        <taxon>fabids</taxon>
        <taxon>Malpighiales</taxon>
        <taxon>Euphorbiaceae</taxon>
        <taxon>Crotonoideae</taxon>
        <taxon>Micrandreae</taxon>
        <taxon>Hevea</taxon>
    </lineage>
</organism>
<dbReference type="SUPFAM" id="SSF56112">
    <property type="entry name" value="Protein kinase-like (PK-like)"/>
    <property type="match status" value="1"/>
</dbReference>
<comment type="subcellular location">
    <subcellularLocation>
        <location evidence="1">Membrane</location>
        <topology evidence="1">Single-pass membrane protein</topology>
    </subcellularLocation>
</comment>
<evidence type="ECO:0000256" key="4">
    <source>
        <dbReference type="ARBA" id="ARBA00022989"/>
    </source>
</evidence>
<name>A0A6A6LLS1_HEVBR</name>
<evidence type="ECO:0008006" key="11">
    <source>
        <dbReference type="Google" id="ProtNLM"/>
    </source>
</evidence>
<evidence type="ECO:0000259" key="7">
    <source>
        <dbReference type="Pfam" id="PF07714"/>
    </source>
</evidence>
<gene>
    <name evidence="9" type="ORF">GH714_019899</name>
</gene>
<dbReference type="InterPro" id="IPR024788">
    <property type="entry name" value="Malectin-like_Carb-bd_dom"/>
</dbReference>
<proteinExistence type="predicted"/>
<keyword evidence="2 6" id="KW-0812">Transmembrane</keyword>
<dbReference type="InterPro" id="IPR011009">
    <property type="entry name" value="Kinase-like_dom_sf"/>
</dbReference>
<evidence type="ECO:0000256" key="6">
    <source>
        <dbReference type="SAM" id="Phobius"/>
    </source>
</evidence>
<evidence type="ECO:0000259" key="8">
    <source>
        <dbReference type="Pfam" id="PF12819"/>
    </source>
</evidence>
<dbReference type="PANTHER" id="PTHR45631">
    <property type="entry name" value="OS07G0107800 PROTEIN-RELATED"/>
    <property type="match status" value="1"/>
</dbReference>
<dbReference type="PANTHER" id="PTHR45631:SF180">
    <property type="entry name" value="PROTEIN KINASE DOMAIN-CONTAINING PROTEIN"/>
    <property type="match status" value="1"/>
</dbReference>
<keyword evidence="3" id="KW-0732">Signal</keyword>
<feature type="domain" description="Serine-threonine/tyrosine-protein kinase catalytic" evidence="7">
    <location>
        <begin position="204"/>
        <end position="270"/>
    </location>
</feature>
<reference evidence="9 10" key="1">
    <citation type="journal article" date="2020" name="Mol. Plant">
        <title>The Chromosome-Based Rubber Tree Genome Provides New Insights into Spurge Genome Evolution and Rubber Biosynthesis.</title>
        <authorList>
            <person name="Liu J."/>
            <person name="Shi C."/>
            <person name="Shi C.C."/>
            <person name="Li W."/>
            <person name="Zhang Q.J."/>
            <person name="Zhang Y."/>
            <person name="Li K."/>
            <person name="Lu H.F."/>
            <person name="Shi C."/>
            <person name="Zhu S.T."/>
            <person name="Xiao Z.Y."/>
            <person name="Nan H."/>
            <person name="Yue Y."/>
            <person name="Zhu X.G."/>
            <person name="Wu Y."/>
            <person name="Hong X.N."/>
            <person name="Fan G.Y."/>
            <person name="Tong Y."/>
            <person name="Zhang D."/>
            <person name="Mao C.L."/>
            <person name="Liu Y.L."/>
            <person name="Hao S.J."/>
            <person name="Liu W.Q."/>
            <person name="Lv M.Q."/>
            <person name="Zhang H.B."/>
            <person name="Liu Y."/>
            <person name="Hu-Tang G.R."/>
            <person name="Wang J.P."/>
            <person name="Wang J.H."/>
            <person name="Sun Y.H."/>
            <person name="Ni S.B."/>
            <person name="Chen W.B."/>
            <person name="Zhang X.C."/>
            <person name="Jiao Y.N."/>
            <person name="Eichler E.E."/>
            <person name="Li G.H."/>
            <person name="Liu X."/>
            <person name="Gao L.Z."/>
        </authorList>
    </citation>
    <scope>NUCLEOTIDE SEQUENCE [LARGE SCALE GENOMIC DNA]</scope>
    <source>
        <strain evidence="10">cv. GT1</strain>
        <tissue evidence="9">Leaf</tissue>
    </source>
</reference>
<evidence type="ECO:0000313" key="10">
    <source>
        <dbReference type="Proteomes" id="UP000467840"/>
    </source>
</evidence>
<keyword evidence="10" id="KW-1185">Reference proteome</keyword>
<feature type="transmembrane region" description="Helical" evidence="6">
    <location>
        <begin position="183"/>
        <end position="207"/>
    </location>
</feature>
<dbReference type="GO" id="GO:0004672">
    <property type="term" value="F:protein kinase activity"/>
    <property type="evidence" value="ECO:0007669"/>
    <property type="project" value="InterPro"/>
</dbReference>
<accession>A0A6A6LLS1</accession>
<evidence type="ECO:0000256" key="5">
    <source>
        <dbReference type="ARBA" id="ARBA00023136"/>
    </source>
</evidence>
<dbReference type="Pfam" id="PF12819">
    <property type="entry name" value="Malectin_like"/>
    <property type="match status" value="1"/>
</dbReference>
<evidence type="ECO:0000256" key="2">
    <source>
        <dbReference type="ARBA" id="ARBA00022692"/>
    </source>
</evidence>
<dbReference type="InterPro" id="IPR001245">
    <property type="entry name" value="Ser-Thr/Tyr_kinase_cat_dom"/>
</dbReference>
<dbReference type="GO" id="GO:0016020">
    <property type="term" value="C:membrane"/>
    <property type="evidence" value="ECO:0007669"/>
    <property type="project" value="UniProtKB-SubCell"/>
</dbReference>
<evidence type="ECO:0000256" key="1">
    <source>
        <dbReference type="ARBA" id="ARBA00004167"/>
    </source>
</evidence>
<keyword evidence="4 6" id="KW-1133">Transmembrane helix</keyword>
<evidence type="ECO:0000313" key="9">
    <source>
        <dbReference type="EMBL" id="KAF2301073.1"/>
    </source>
</evidence>
<keyword evidence="5 6" id="KW-0472">Membrane</keyword>
<dbReference type="EMBL" id="JAAGAX010000010">
    <property type="protein sequence ID" value="KAF2301073.1"/>
    <property type="molecule type" value="Genomic_DNA"/>
</dbReference>
<dbReference type="Proteomes" id="UP000467840">
    <property type="component" value="Chromosome 4"/>
</dbReference>
<protein>
    <recommendedName>
        <fullName evidence="11">Malectin-like domain-containing protein</fullName>
    </recommendedName>
</protein>
<dbReference type="AlphaFoldDB" id="A0A6A6LLS1"/>